<dbReference type="EMBL" id="JH993003">
    <property type="protein sequence ID" value="EKX44601.1"/>
    <property type="molecule type" value="Genomic_DNA"/>
</dbReference>
<dbReference type="HOGENOM" id="CLU_010194_1_0_1"/>
<dbReference type="Proteomes" id="UP000011087">
    <property type="component" value="Unassembled WGS sequence"/>
</dbReference>
<dbReference type="GeneID" id="17301290"/>
<dbReference type="Pfam" id="PF00106">
    <property type="entry name" value="adh_short"/>
    <property type="match status" value="1"/>
</dbReference>
<dbReference type="EC" id="1.5.1.34" evidence="6"/>
<dbReference type="KEGG" id="gtt:GUITHDRAFT_94941"/>
<evidence type="ECO:0000256" key="5">
    <source>
        <dbReference type="ARBA" id="ARBA00023007"/>
    </source>
</evidence>
<evidence type="ECO:0000256" key="3">
    <source>
        <dbReference type="ARBA" id="ARBA00022857"/>
    </source>
</evidence>
<dbReference type="SUPFAM" id="SSF51735">
    <property type="entry name" value="NAD(P)-binding Rossmann-fold domains"/>
    <property type="match status" value="1"/>
</dbReference>
<dbReference type="GO" id="GO:0070404">
    <property type="term" value="F:NADH binding"/>
    <property type="evidence" value="ECO:0007669"/>
    <property type="project" value="TreeGrafter"/>
</dbReference>
<dbReference type="InterPro" id="IPR036291">
    <property type="entry name" value="NAD(P)-bd_dom_sf"/>
</dbReference>
<evidence type="ECO:0000256" key="8">
    <source>
        <dbReference type="ARBA" id="ARBA00041348"/>
    </source>
</evidence>
<evidence type="ECO:0000256" key="7">
    <source>
        <dbReference type="ARBA" id="ARBA00039520"/>
    </source>
</evidence>
<dbReference type="GO" id="GO:0005737">
    <property type="term" value="C:cytoplasm"/>
    <property type="evidence" value="ECO:0007669"/>
    <property type="project" value="TreeGrafter"/>
</dbReference>
<dbReference type="PaxDb" id="55529-EKX44601"/>
<dbReference type="GO" id="GO:0006729">
    <property type="term" value="P:tetrahydrobiopterin biosynthetic process"/>
    <property type="evidence" value="ECO:0007669"/>
    <property type="project" value="UniProtKB-KW"/>
</dbReference>
<comment type="subunit">
    <text evidence="2">Homodimer.</text>
</comment>
<evidence type="ECO:0000256" key="1">
    <source>
        <dbReference type="ARBA" id="ARBA00006484"/>
    </source>
</evidence>
<dbReference type="PRINTS" id="PR00081">
    <property type="entry name" value="GDHRDH"/>
</dbReference>
<reference evidence="11" key="2">
    <citation type="submission" date="2012-11" db="EMBL/GenBank/DDBJ databases">
        <authorList>
            <person name="Kuo A."/>
            <person name="Curtis B.A."/>
            <person name="Tanifuji G."/>
            <person name="Burki F."/>
            <person name="Gruber A."/>
            <person name="Irimia M."/>
            <person name="Maruyama S."/>
            <person name="Arias M.C."/>
            <person name="Ball S.G."/>
            <person name="Gile G.H."/>
            <person name="Hirakawa Y."/>
            <person name="Hopkins J.F."/>
            <person name="Rensing S.A."/>
            <person name="Schmutz J."/>
            <person name="Symeonidi A."/>
            <person name="Elias M."/>
            <person name="Eveleigh R.J."/>
            <person name="Herman E.K."/>
            <person name="Klute M.J."/>
            <person name="Nakayama T."/>
            <person name="Obornik M."/>
            <person name="Reyes-Prieto A."/>
            <person name="Armbrust E.V."/>
            <person name="Aves S.J."/>
            <person name="Beiko R.G."/>
            <person name="Coutinho P."/>
            <person name="Dacks J.B."/>
            <person name="Durnford D.G."/>
            <person name="Fast N.M."/>
            <person name="Green B.R."/>
            <person name="Grisdale C."/>
            <person name="Hempe F."/>
            <person name="Henrissat B."/>
            <person name="Hoppner M.P."/>
            <person name="Ishida K.-I."/>
            <person name="Kim E."/>
            <person name="Koreny L."/>
            <person name="Kroth P.G."/>
            <person name="Liu Y."/>
            <person name="Malik S.-B."/>
            <person name="Maier U.G."/>
            <person name="McRose D."/>
            <person name="Mock T."/>
            <person name="Neilson J.A."/>
            <person name="Onodera N.T."/>
            <person name="Poole A.M."/>
            <person name="Pritham E.J."/>
            <person name="Richards T.A."/>
            <person name="Rocap G."/>
            <person name="Roy S.W."/>
            <person name="Sarai C."/>
            <person name="Schaack S."/>
            <person name="Shirato S."/>
            <person name="Slamovits C.H."/>
            <person name="Spencer D.F."/>
            <person name="Suzuki S."/>
            <person name="Worden A.Z."/>
            <person name="Zauner S."/>
            <person name="Barry K."/>
            <person name="Bell C."/>
            <person name="Bharti A.K."/>
            <person name="Crow J.A."/>
            <person name="Grimwood J."/>
            <person name="Kramer R."/>
            <person name="Lindquist E."/>
            <person name="Lucas S."/>
            <person name="Salamov A."/>
            <person name="McFadden G.I."/>
            <person name="Lane C.E."/>
            <person name="Keeling P.J."/>
            <person name="Gray M.W."/>
            <person name="Grigoriev I.V."/>
            <person name="Archibald J.M."/>
        </authorList>
    </citation>
    <scope>NUCLEOTIDE SEQUENCE</scope>
    <source>
        <strain evidence="11">CCMP2712</strain>
    </source>
</reference>
<dbReference type="InterPro" id="IPR020904">
    <property type="entry name" value="Sc_DH/Rdtase_CS"/>
</dbReference>
<reference evidence="10" key="3">
    <citation type="submission" date="2015-06" db="UniProtKB">
        <authorList>
            <consortium name="EnsemblProtists"/>
        </authorList>
    </citation>
    <scope>IDENTIFICATION</scope>
</reference>
<dbReference type="STRING" id="905079.L1J7U4"/>
<dbReference type="OMA" id="KNYWVGS"/>
<name>L1J7U4_GUITC</name>
<dbReference type="EnsemblProtists" id="EKX44601">
    <property type="protein sequence ID" value="EKX44601"/>
    <property type="gene ID" value="GUITHDRAFT_94941"/>
</dbReference>
<dbReference type="GO" id="GO:0006559">
    <property type="term" value="P:L-phenylalanine catabolic process"/>
    <property type="evidence" value="ECO:0007669"/>
    <property type="project" value="TreeGrafter"/>
</dbReference>
<evidence type="ECO:0000256" key="2">
    <source>
        <dbReference type="ARBA" id="ARBA00011738"/>
    </source>
</evidence>
<dbReference type="RefSeq" id="XP_005831581.1">
    <property type="nucleotide sequence ID" value="XM_005831524.1"/>
</dbReference>
<dbReference type="PANTHER" id="PTHR15104:SF0">
    <property type="entry name" value="DIHYDROPTERIDINE REDUCTASE"/>
    <property type="match status" value="1"/>
</dbReference>
<comment type="similarity">
    <text evidence="1">Belongs to the short-chain dehydrogenases/reductases (SDR) family.</text>
</comment>
<keyword evidence="3" id="KW-0521">NADP</keyword>
<evidence type="ECO:0000313" key="10">
    <source>
        <dbReference type="EnsemblProtists" id="EKX44601"/>
    </source>
</evidence>
<accession>L1J7U4</accession>
<reference evidence="9 11" key="1">
    <citation type="journal article" date="2012" name="Nature">
        <title>Algal genomes reveal evolutionary mosaicism and the fate of nucleomorphs.</title>
        <authorList>
            <consortium name="DOE Joint Genome Institute"/>
            <person name="Curtis B.A."/>
            <person name="Tanifuji G."/>
            <person name="Burki F."/>
            <person name="Gruber A."/>
            <person name="Irimia M."/>
            <person name="Maruyama S."/>
            <person name="Arias M.C."/>
            <person name="Ball S.G."/>
            <person name="Gile G.H."/>
            <person name="Hirakawa Y."/>
            <person name="Hopkins J.F."/>
            <person name="Kuo A."/>
            <person name="Rensing S.A."/>
            <person name="Schmutz J."/>
            <person name="Symeonidi A."/>
            <person name="Elias M."/>
            <person name="Eveleigh R.J."/>
            <person name="Herman E.K."/>
            <person name="Klute M.J."/>
            <person name="Nakayama T."/>
            <person name="Obornik M."/>
            <person name="Reyes-Prieto A."/>
            <person name="Armbrust E.V."/>
            <person name="Aves S.J."/>
            <person name="Beiko R.G."/>
            <person name="Coutinho P."/>
            <person name="Dacks J.B."/>
            <person name="Durnford D.G."/>
            <person name="Fast N.M."/>
            <person name="Green B.R."/>
            <person name="Grisdale C.J."/>
            <person name="Hempel F."/>
            <person name="Henrissat B."/>
            <person name="Hoppner M.P."/>
            <person name="Ishida K."/>
            <person name="Kim E."/>
            <person name="Koreny L."/>
            <person name="Kroth P.G."/>
            <person name="Liu Y."/>
            <person name="Malik S.B."/>
            <person name="Maier U.G."/>
            <person name="McRose D."/>
            <person name="Mock T."/>
            <person name="Neilson J.A."/>
            <person name="Onodera N.T."/>
            <person name="Poole A.M."/>
            <person name="Pritham E.J."/>
            <person name="Richards T.A."/>
            <person name="Rocap G."/>
            <person name="Roy S.W."/>
            <person name="Sarai C."/>
            <person name="Schaack S."/>
            <person name="Shirato S."/>
            <person name="Slamovits C.H."/>
            <person name="Spencer D.F."/>
            <person name="Suzuki S."/>
            <person name="Worden A.Z."/>
            <person name="Zauner S."/>
            <person name="Barry K."/>
            <person name="Bell C."/>
            <person name="Bharti A.K."/>
            <person name="Crow J.A."/>
            <person name="Grimwood J."/>
            <person name="Kramer R."/>
            <person name="Lindquist E."/>
            <person name="Lucas S."/>
            <person name="Salamov A."/>
            <person name="McFadden G.I."/>
            <person name="Lane C.E."/>
            <person name="Keeling P.J."/>
            <person name="Gray M.W."/>
            <person name="Grigoriev I.V."/>
            <person name="Archibald J.M."/>
        </authorList>
    </citation>
    <scope>NUCLEOTIDE SEQUENCE</scope>
    <source>
        <strain evidence="9 11">CCMP2712</strain>
    </source>
</reference>
<dbReference type="PANTHER" id="PTHR15104">
    <property type="entry name" value="DIHYDROPTERIDINE REDUCTASE"/>
    <property type="match status" value="1"/>
</dbReference>
<evidence type="ECO:0000256" key="6">
    <source>
        <dbReference type="ARBA" id="ARBA00039153"/>
    </source>
</evidence>
<sequence length="253" mass="26719">MQRHAAVMGAAGALGTTMMKTLRARGWRVVGIDSKQVVDGLRRPPVGMEAGVMWNVVVPTNGSNPSEQKKHVLGEMKLMGFGNEEGQKKLDAVLCFNGGFAMGNASCDDLLVSVEKMYGSILVPSFLGASLAATFMRPGSLFLLSGALAGGNVPTPRILAYGSAKAAVHHLVRSLSHETSGLPDGTKVIGIAPDILDTETNRVSMPNTPRDNWTPLGDLANKVCDWAESPQMCTSGTIYKVITSPSGTTYDAL</sequence>
<dbReference type="PROSITE" id="PS00061">
    <property type="entry name" value="ADH_SHORT"/>
    <property type="match status" value="1"/>
</dbReference>
<dbReference type="AlphaFoldDB" id="L1J7U4"/>
<evidence type="ECO:0000256" key="4">
    <source>
        <dbReference type="ARBA" id="ARBA00023002"/>
    </source>
</evidence>
<dbReference type="GO" id="GO:0070402">
    <property type="term" value="F:NADPH binding"/>
    <property type="evidence" value="ECO:0007669"/>
    <property type="project" value="TreeGrafter"/>
</dbReference>
<dbReference type="GO" id="GO:0004155">
    <property type="term" value="F:6,7-dihydropteridine reductase activity"/>
    <property type="evidence" value="ECO:0007669"/>
    <property type="project" value="UniProtKB-EC"/>
</dbReference>
<organism evidence="9">
    <name type="scientific">Guillardia theta (strain CCMP2712)</name>
    <name type="common">Cryptophyte</name>
    <dbReference type="NCBI Taxonomy" id="905079"/>
    <lineage>
        <taxon>Eukaryota</taxon>
        <taxon>Cryptophyceae</taxon>
        <taxon>Pyrenomonadales</taxon>
        <taxon>Geminigeraceae</taxon>
        <taxon>Guillardia</taxon>
    </lineage>
</organism>
<dbReference type="InterPro" id="IPR002347">
    <property type="entry name" value="SDR_fam"/>
</dbReference>
<evidence type="ECO:0000313" key="9">
    <source>
        <dbReference type="EMBL" id="EKX44601.1"/>
    </source>
</evidence>
<gene>
    <name evidence="9" type="ORF">GUITHDRAFT_94941</name>
</gene>
<dbReference type="OrthoDB" id="1204at2759"/>
<keyword evidence="5" id="KW-0783">Tetrahydrobiopterin biosynthesis</keyword>
<protein>
    <recommendedName>
        <fullName evidence="7">Dihydropteridine reductase</fullName>
        <ecNumber evidence="6">1.5.1.34</ecNumber>
    </recommendedName>
    <alternativeName>
        <fullName evidence="8">Quinoid dihydropteridine reductase</fullName>
    </alternativeName>
</protein>
<proteinExistence type="inferred from homology"/>
<keyword evidence="11" id="KW-1185">Reference proteome</keyword>
<keyword evidence="4" id="KW-0560">Oxidoreductase</keyword>
<dbReference type="eggNOG" id="KOG4022">
    <property type="taxonomic scope" value="Eukaryota"/>
</dbReference>
<evidence type="ECO:0000313" key="11">
    <source>
        <dbReference type="Proteomes" id="UP000011087"/>
    </source>
</evidence>
<dbReference type="Gene3D" id="3.40.50.720">
    <property type="entry name" value="NAD(P)-binding Rossmann-like Domain"/>
    <property type="match status" value="1"/>
</dbReference>